<gene>
    <name evidence="1" type="ORF">F443_06239</name>
</gene>
<comment type="caution">
    <text evidence="1">The sequence shown here is derived from an EMBL/GenBank/DDBJ whole genome shotgun (WGS) entry which is preliminary data.</text>
</comment>
<protein>
    <submittedName>
        <fullName evidence="1">Uncharacterized protein</fullName>
    </submittedName>
</protein>
<dbReference type="AlphaFoldDB" id="V9FIC2"/>
<keyword evidence="2" id="KW-1185">Reference proteome</keyword>
<sequence>QALAQVSTMFTQKKFDLIKELSSVQTTNSTLGTTSEATILEPALHDSQSVELEDRSVSLVDQSEELSVDLPATAIAQSVEMMDLPPSVPPVLESVLESVPQSVLQSVTQSVDLADQSVELENQPVESVCRSVTQLTHFS</sequence>
<evidence type="ECO:0000313" key="1">
    <source>
        <dbReference type="EMBL" id="ETI50152.1"/>
    </source>
</evidence>
<proteinExistence type="predicted"/>
<organism evidence="1 2">
    <name type="scientific">Phytophthora nicotianae P1569</name>
    <dbReference type="NCBI Taxonomy" id="1317065"/>
    <lineage>
        <taxon>Eukaryota</taxon>
        <taxon>Sar</taxon>
        <taxon>Stramenopiles</taxon>
        <taxon>Oomycota</taxon>
        <taxon>Peronosporomycetes</taxon>
        <taxon>Peronosporales</taxon>
        <taxon>Peronosporaceae</taxon>
        <taxon>Phytophthora</taxon>
    </lineage>
</organism>
<feature type="non-terminal residue" evidence="1">
    <location>
        <position position="1"/>
    </location>
</feature>
<dbReference type="HOGENOM" id="CLU_1850470_0_0_1"/>
<reference evidence="1 2" key="1">
    <citation type="submission" date="2013-11" db="EMBL/GenBank/DDBJ databases">
        <title>The Genome Sequence of Phytophthora parasitica P1569.</title>
        <authorList>
            <consortium name="The Broad Institute Genomics Platform"/>
            <person name="Russ C."/>
            <person name="Tyler B."/>
            <person name="Panabieres F."/>
            <person name="Shan W."/>
            <person name="Tripathy S."/>
            <person name="Grunwald N."/>
            <person name="Machado M."/>
            <person name="Johnson C.S."/>
            <person name="Arredondo F."/>
            <person name="Hong C."/>
            <person name="Coffey M."/>
            <person name="Young S.K."/>
            <person name="Zeng Q."/>
            <person name="Gargeya S."/>
            <person name="Fitzgerald M."/>
            <person name="Abouelleil A."/>
            <person name="Alvarado L."/>
            <person name="Chapman S.B."/>
            <person name="Gainer-Dewar J."/>
            <person name="Goldberg J."/>
            <person name="Griggs A."/>
            <person name="Gujja S."/>
            <person name="Hansen M."/>
            <person name="Howarth C."/>
            <person name="Imamovic A."/>
            <person name="Ireland A."/>
            <person name="Larimer J."/>
            <person name="McCowan C."/>
            <person name="Murphy C."/>
            <person name="Pearson M."/>
            <person name="Poon T.W."/>
            <person name="Priest M."/>
            <person name="Roberts A."/>
            <person name="Saif S."/>
            <person name="Shea T."/>
            <person name="Sykes S."/>
            <person name="Wortman J."/>
            <person name="Nusbaum C."/>
            <person name="Birren B."/>
        </authorList>
    </citation>
    <scope>NUCLEOTIDE SEQUENCE [LARGE SCALE GENOMIC DNA]</scope>
    <source>
        <strain evidence="1 2">P1569</strain>
    </source>
</reference>
<name>V9FIC2_PHYNI</name>
<dbReference type="Proteomes" id="UP000018721">
    <property type="component" value="Unassembled WGS sequence"/>
</dbReference>
<accession>V9FIC2</accession>
<dbReference type="EMBL" id="ANIZ01001053">
    <property type="protein sequence ID" value="ETI50152.1"/>
    <property type="molecule type" value="Genomic_DNA"/>
</dbReference>
<evidence type="ECO:0000313" key="2">
    <source>
        <dbReference type="Proteomes" id="UP000018721"/>
    </source>
</evidence>